<organism evidence="1 2">
    <name type="scientific">Agarivorans gilvus</name>
    <dbReference type="NCBI Taxonomy" id="680279"/>
    <lineage>
        <taxon>Bacteria</taxon>
        <taxon>Pseudomonadati</taxon>
        <taxon>Pseudomonadota</taxon>
        <taxon>Gammaproteobacteria</taxon>
        <taxon>Alteromonadales</taxon>
        <taxon>Alteromonadaceae</taxon>
        <taxon>Agarivorans</taxon>
    </lineage>
</organism>
<evidence type="ECO:0008006" key="3">
    <source>
        <dbReference type="Google" id="ProtNLM"/>
    </source>
</evidence>
<evidence type="ECO:0000313" key="2">
    <source>
        <dbReference type="Proteomes" id="UP000651977"/>
    </source>
</evidence>
<name>A0ABQ1HV46_9ALTE</name>
<accession>A0ABQ1HV46</accession>
<gene>
    <name evidence="1" type="ORF">GCM10007414_02110</name>
</gene>
<comment type="caution">
    <text evidence="1">The sequence shown here is derived from an EMBL/GenBank/DDBJ whole genome shotgun (WGS) entry which is preliminary data.</text>
</comment>
<dbReference type="Proteomes" id="UP000651977">
    <property type="component" value="Unassembled WGS sequence"/>
</dbReference>
<reference evidence="2" key="1">
    <citation type="journal article" date="2019" name="Int. J. Syst. Evol. Microbiol.">
        <title>The Global Catalogue of Microorganisms (GCM) 10K type strain sequencing project: providing services to taxonomists for standard genome sequencing and annotation.</title>
        <authorList>
            <consortium name="The Broad Institute Genomics Platform"/>
            <consortium name="The Broad Institute Genome Sequencing Center for Infectious Disease"/>
            <person name="Wu L."/>
            <person name="Ma J."/>
        </authorList>
    </citation>
    <scope>NUCLEOTIDE SEQUENCE [LARGE SCALE GENOMIC DNA]</scope>
    <source>
        <strain evidence="2">CGMCC 1.10131</strain>
    </source>
</reference>
<keyword evidence="2" id="KW-1185">Reference proteome</keyword>
<proteinExistence type="predicted"/>
<sequence length="54" mass="6208">MFPLGDSPLKTSGTLTYYRNESIDFLALLIQVLKKRSRDENMSNKSTITTARRE</sequence>
<protein>
    <recommendedName>
        <fullName evidence="3">Transcriptional regulator</fullName>
    </recommendedName>
</protein>
<evidence type="ECO:0000313" key="1">
    <source>
        <dbReference type="EMBL" id="GGA93042.1"/>
    </source>
</evidence>
<dbReference type="EMBL" id="BMDY01000001">
    <property type="protein sequence ID" value="GGA93042.1"/>
    <property type="molecule type" value="Genomic_DNA"/>
</dbReference>